<dbReference type="PIRSF" id="PIRSF021350">
    <property type="entry name" value="UCP021350"/>
    <property type="match status" value="1"/>
</dbReference>
<name>A0ABW5ZJ82_9BACL</name>
<dbReference type="RefSeq" id="WP_204727720.1">
    <property type="nucleotide sequence ID" value="NZ_JAFBDK010000001.1"/>
</dbReference>
<dbReference type="InterPro" id="IPR029491">
    <property type="entry name" value="Helicase_HTH"/>
</dbReference>
<evidence type="ECO:0000313" key="2">
    <source>
        <dbReference type="EMBL" id="MFD2913029.1"/>
    </source>
</evidence>
<protein>
    <submittedName>
        <fullName evidence="2">Helix-turn-helix domain-containing protein</fullName>
    </submittedName>
</protein>
<dbReference type="EMBL" id="JBHUPG010000027">
    <property type="protein sequence ID" value="MFD2913029.1"/>
    <property type="molecule type" value="Genomic_DNA"/>
</dbReference>
<organism evidence="2 3">
    <name type="scientific">Jeotgalibacillus terrae</name>
    <dbReference type="NCBI Taxonomy" id="587735"/>
    <lineage>
        <taxon>Bacteria</taxon>
        <taxon>Bacillati</taxon>
        <taxon>Bacillota</taxon>
        <taxon>Bacilli</taxon>
        <taxon>Bacillales</taxon>
        <taxon>Caryophanaceae</taxon>
        <taxon>Jeotgalibacillus</taxon>
    </lineage>
</organism>
<gene>
    <name evidence="2" type="ORF">ACFS5P_14175</name>
</gene>
<feature type="domain" description="Helicase Helix-turn-helix" evidence="1">
    <location>
        <begin position="259"/>
        <end position="343"/>
    </location>
</feature>
<evidence type="ECO:0000259" key="1">
    <source>
        <dbReference type="Pfam" id="PF14493"/>
    </source>
</evidence>
<dbReference type="Proteomes" id="UP001597561">
    <property type="component" value="Unassembled WGS sequence"/>
</dbReference>
<dbReference type="InterPro" id="IPR008308">
    <property type="entry name" value="YpbB-like"/>
</dbReference>
<accession>A0ABW5ZJ82</accession>
<sequence length="367" mass="42368">MNYLDAMMMVGLDIINGERTQSSIYHLLKGKKTSQTIQDAQLFGLSPQFQIYPALRRKDYDQRLSGLLQKDFIAEKKDGIMVLTGSGKKAVSDFFNVRPVPYDLNGWKYQKSAPIFWHRLTLMVQTASNLIHDQQRFLPVSRDIHIQNWVRNHVKQSDKALLDYTYQIHKELTEVLSLENFPDTPDLVIQKLSGFEMIGLTNQQIANKLNCEVSDVYIRFLNSLHFIMTAVEKKSADYPVLSSMMMLENTGNTLLTKSTTETYCYLSKQYSIDQIAAIRQLKKSTIEDHVLEIALLDPEFNINLYVHDELNKKIQLAGGDSRRLRFIKDKVPEADYFQIRLVLATSERNGMAWRNYFMKSLGIHHSG</sequence>
<reference evidence="3" key="1">
    <citation type="journal article" date="2019" name="Int. J. Syst. Evol. Microbiol.">
        <title>The Global Catalogue of Microorganisms (GCM) 10K type strain sequencing project: providing services to taxonomists for standard genome sequencing and annotation.</title>
        <authorList>
            <consortium name="The Broad Institute Genomics Platform"/>
            <consortium name="The Broad Institute Genome Sequencing Center for Infectious Disease"/>
            <person name="Wu L."/>
            <person name="Ma J."/>
        </authorList>
    </citation>
    <scope>NUCLEOTIDE SEQUENCE [LARGE SCALE GENOMIC DNA]</scope>
    <source>
        <strain evidence="3">KCTC 13528</strain>
    </source>
</reference>
<proteinExistence type="predicted"/>
<evidence type="ECO:0000313" key="3">
    <source>
        <dbReference type="Proteomes" id="UP001597561"/>
    </source>
</evidence>
<keyword evidence="3" id="KW-1185">Reference proteome</keyword>
<dbReference type="Pfam" id="PF14493">
    <property type="entry name" value="HTH_40"/>
    <property type="match status" value="1"/>
</dbReference>
<comment type="caution">
    <text evidence="2">The sequence shown here is derived from an EMBL/GenBank/DDBJ whole genome shotgun (WGS) entry which is preliminary data.</text>
</comment>